<protein>
    <submittedName>
        <fullName evidence="5">Helix-turn-helix transcriptional regulator</fullName>
    </submittedName>
</protein>
<dbReference type="InterPro" id="IPR016032">
    <property type="entry name" value="Sig_transdc_resp-reg_C-effctor"/>
</dbReference>
<organism evidence="5 6">
    <name type="scientific">Flavobacterium rhamnosiphilum</name>
    <dbReference type="NCBI Taxonomy" id="2541724"/>
    <lineage>
        <taxon>Bacteria</taxon>
        <taxon>Pseudomonadati</taxon>
        <taxon>Bacteroidota</taxon>
        <taxon>Flavobacteriia</taxon>
        <taxon>Flavobacteriales</taxon>
        <taxon>Flavobacteriaceae</taxon>
        <taxon>Flavobacterium</taxon>
    </lineage>
</organism>
<evidence type="ECO:0000313" key="5">
    <source>
        <dbReference type="EMBL" id="TDE41923.1"/>
    </source>
</evidence>
<dbReference type="PROSITE" id="PS00622">
    <property type="entry name" value="HTH_LUXR_1"/>
    <property type="match status" value="1"/>
</dbReference>
<dbReference type="PANTHER" id="PTHR44688:SF16">
    <property type="entry name" value="DNA-BINDING TRANSCRIPTIONAL ACTIVATOR DEVR_DOSR"/>
    <property type="match status" value="1"/>
</dbReference>
<evidence type="ECO:0000259" key="4">
    <source>
        <dbReference type="PROSITE" id="PS50043"/>
    </source>
</evidence>
<dbReference type="OrthoDB" id="965844at2"/>
<dbReference type="AlphaFoldDB" id="A0A4R5F359"/>
<dbReference type="RefSeq" id="WP_131917320.1">
    <property type="nucleotide sequence ID" value="NZ_SMLG01000015.1"/>
</dbReference>
<evidence type="ECO:0000256" key="1">
    <source>
        <dbReference type="ARBA" id="ARBA00023015"/>
    </source>
</evidence>
<dbReference type="Gene3D" id="3.30.450.20">
    <property type="entry name" value="PAS domain"/>
    <property type="match status" value="1"/>
</dbReference>
<dbReference type="SUPFAM" id="SSF46894">
    <property type="entry name" value="C-terminal effector domain of the bipartite response regulators"/>
    <property type="match status" value="1"/>
</dbReference>
<comment type="caution">
    <text evidence="5">The sequence shown here is derived from an EMBL/GenBank/DDBJ whole genome shotgun (WGS) entry which is preliminary data.</text>
</comment>
<dbReference type="Gene3D" id="1.10.10.10">
    <property type="entry name" value="Winged helix-like DNA-binding domain superfamily/Winged helix DNA-binding domain"/>
    <property type="match status" value="1"/>
</dbReference>
<dbReference type="SMART" id="SM00421">
    <property type="entry name" value="HTH_LUXR"/>
    <property type="match status" value="1"/>
</dbReference>
<feature type="domain" description="HTH luxR-type" evidence="4">
    <location>
        <begin position="186"/>
        <end position="251"/>
    </location>
</feature>
<name>A0A4R5F359_9FLAO</name>
<keyword evidence="2" id="KW-0238">DNA-binding</keyword>
<dbReference type="PRINTS" id="PR00038">
    <property type="entry name" value="HTHLUXR"/>
</dbReference>
<reference evidence="5 6" key="1">
    <citation type="submission" date="2019-03" db="EMBL/GenBank/DDBJ databases">
        <title>Novel species of Flavobacterium.</title>
        <authorList>
            <person name="Liu Q."/>
            <person name="Xin Y.-H."/>
        </authorList>
    </citation>
    <scope>NUCLEOTIDE SEQUENCE [LARGE SCALE GENOMIC DNA]</scope>
    <source>
        <strain evidence="5 6">LB3P52</strain>
    </source>
</reference>
<evidence type="ECO:0000313" key="6">
    <source>
        <dbReference type="Proteomes" id="UP000294814"/>
    </source>
</evidence>
<keyword evidence="1" id="KW-0805">Transcription regulation</keyword>
<gene>
    <name evidence="5" type="ORF">E0I26_15330</name>
</gene>
<accession>A0A4R5F359</accession>
<dbReference type="PROSITE" id="PS50043">
    <property type="entry name" value="HTH_LUXR_2"/>
    <property type="match status" value="1"/>
</dbReference>
<dbReference type="CDD" id="cd06170">
    <property type="entry name" value="LuxR_C_like"/>
    <property type="match status" value="1"/>
</dbReference>
<evidence type="ECO:0000256" key="2">
    <source>
        <dbReference type="ARBA" id="ARBA00023125"/>
    </source>
</evidence>
<dbReference type="GO" id="GO:0003677">
    <property type="term" value="F:DNA binding"/>
    <property type="evidence" value="ECO:0007669"/>
    <property type="project" value="UniProtKB-KW"/>
</dbReference>
<proteinExistence type="predicted"/>
<dbReference type="GO" id="GO:0006355">
    <property type="term" value="P:regulation of DNA-templated transcription"/>
    <property type="evidence" value="ECO:0007669"/>
    <property type="project" value="InterPro"/>
</dbReference>
<dbReference type="Proteomes" id="UP000294814">
    <property type="component" value="Unassembled WGS sequence"/>
</dbReference>
<dbReference type="InterPro" id="IPR036388">
    <property type="entry name" value="WH-like_DNA-bd_sf"/>
</dbReference>
<dbReference type="Pfam" id="PF00196">
    <property type="entry name" value="GerE"/>
    <property type="match status" value="1"/>
</dbReference>
<sequence>MTQELQKLHSVWIDTQKRANENTLLPQIKFDEIASSIISTGPFYFYIIDFYDMSLSNISPAIADIHGFDPETVCFNDILATIHPDDIDFISKAEASILNFFYTKIGPEKLTNYKMNYSFRSRMKNGEYCMLNHQAIILTLDPNGGFGKSLNIHTRIDHLTKNNTYQYSIIGLKDEASYMNIDVFEDIQCFSEFSKREIDIIRLIAEGFDNNKIANELFISVNTVKQHRKNILKKSNSRNTAQLIRKSTLQGLL</sequence>
<dbReference type="InterPro" id="IPR000792">
    <property type="entry name" value="Tscrpt_reg_LuxR_C"/>
</dbReference>
<keyword evidence="3" id="KW-0804">Transcription</keyword>
<evidence type="ECO:0000256" key="3">
    <source>
        <dbReference type="ARBA" id="ARBA00023163"/>
    </source>
</evidence>
<dbReference type="EMBL" id="SMLG01000015">
    <property type="protein sequence ID" value="TDE41923.1"/>
    <property type="molecule type" value="Genomic_DNA"/>
</dbReference>
<dbReference type="PANTHER" id="PTHR44688">
    <property type="entry name" value="DNA-BINDING TRANSCRIPTIONAL ACTIVATOR DEVR_DOSR"/>
    <property type="match status" value="1"/>
</dbReference>
<keyword evidence="6" id="KW-1185">Reference proteome</keyword>